<accession>A0A1B7MYX7</accession>
<keyword evidence="2" id="KW-1185">Reference proteome</keyword>
<dbReference type="EMBL" id="KV448329">
    <property type="protein sequence ID" value="OAX37815.1"/>
    <property type="molecule type" value="Genomic_DNA"/>
</dbReference>
<name>A0A1B7MYX7_9AGAM</name>
<gene>
    <name evidence="1" type="ORF">K503DRAFT_783356</name>
</gene>
<protein>
    <submittedName>
        <fullName evidence="1">Uncharacterized protein</fullName>
    </submittedName>
</protein>
<reference evidence="1 2" key="1">
    <citation type="submission" date="2016-06" db="EMBL/GenBank/DDBJ databases">
        <title>Comparative genomics of the ectomycorrhizal sister species Rhizopogon vinicolor and Rhizopogon vesiculosus (Basidiomycota: Boletales) reveals a divergence of the mating type B locus.</title>
        <authorList>
            <consortium name="DOE Joint Genome Institute"/>
            <person name="Mujic A.B."/>
            <person name="Kuo A."/>
            <person name="Tritt A."/>
            <person name="Lipzen A."/>
            <person name="Chen C."/>
            <person name="Johnson J."/>
            <person name="Sharma A."/>
            <person name="Barry K."/>
            <person name="Grigoriev I.V."/>
            <person name="Spatafora J.W."/>
        </authorList>
    </citation>
    <scope>NUCLEOTIDE SEQUENCE [LARGE SCALE GENOMIC DNA]</scope>
    <source>
        <strain evidence="1 2">AM-OR11-026</strain>
    </source>
</reference>
<sequence>MNQDFTPPTKIIDEGQHIATIEYTVSQEKPGTPDLSSLVIHTSLSIQDVPRFTVMFRDMHIEDKRQSDPEIPGIGGFRGTFRLVAGAGEIPQTPAGGLWRIRHRHINRLLEMFYVIFPFSTARAVWLCRARRNVAVDIPNLRSRRIMHVSLAHMRRCKLYDGTRLCCDCAEEASDAGDEVVEGMAAGIFEMCKAGWLAVLARLTTTSP</sequence>
<proteinExistence type="predicted"/>
<dbReference type="InParanoid" id="A0A1B7MYX7"/>
<evidence type="ECO:0000313" key="1">
    <source>
        <dbReference type="EMBL" id="OAX37815.1"/>
    </source>
</evidence>
<dbReference type="Proteomes" id="UP000092154">
    <property type="component" value="Unassembled WGS sequence"/>
</dbReference>
<organism evidence="1 2">
    <name type="scientific">Rhizopogon vinicolor AM-OR11-026</name>
    <dbReference type="NCBI Taxonomy" id="1314800"/>
    <lineage>
        <taxon>Eukaryota</taxon>
        <taxon>Fungi</taxon>
        <taxon>Dikarya</taxon>
        <taxon>Basidiomycota</taxon>
        <taxon>Agaricomycotina</taxon>
        <taxon>Agaricomycetes</taxon>
        <taxon>Agaricomycetidae</taxon>
        <taxon>Boletales</taxon>
        <taxon>Suillineae</taxon>
        <taxon>Rhizopogonaceae</taxon>
        <taxon>Rhizopogon</taxon>
    </lineage>
</organism>
<dbReference type="AlphaFoldDB" id="A0A1B7MYX7"/>
<evidence type="ECO:0000313" key="2">
    <source>
        <dbReference type="Proteomes" id="UP000092154"/>
    </source>
</evidence>